<dbReference type="PROSITE" id="PS50297">
    <property type="entry name" value="ANK_REP_REGION"/>
    <property type="match status" value="2"/>
</dbReference>
<keyword evidence="5" id="KW-0862">Zinc</keyword>
<dbReference type="InterPro" id="IPR002893">
    <property type="entry name" value="Znf_MYND"/>
</dbReference>
<feature type="repeat" description="ANK" evidence="9">
    <location>
        <begin position="42"/>
        <end position="74"/>
    </location>
</feature>
<evidence type="ECO:0000256" key="11">
    <source>
        <dbReference type="SAM" id="Coils"/>
    </source>
</evidence>
<evidence type="ECO:0000256" key="7">
    <source>
        <dbReference type="ARBA" id="ARBA00023069"/>
    </source>
</evidence>
<dbReference type="GO" id="GO:0008270">
    <property type="term" value="F:zinc ion binding"/>
    <property type="evidence" value="ECO:0007669"/>
    <property type="project" value="UniProtKB-KW"/>
</dbReference>
<dbReference type="InterPro" id="IPR036770">
    <property type="entry name" value="Ankyrin_rpt-contain_sf"/>
</dbReference>
<dbReference type="SMART" id="SM00248">
    <property type="entry name" value="ANK"/>
    <property type="match status" value="4"/>
</dbReference>
<dbReference type="GO" id="GO:0005929">
    <property type="term" value="C:cilium"/>
    <property type="evidence" value="ECO:0007669"/>
    <property type="project" value="UniProtKB-SubCell"/>
</dbReference>
<dbReference type="Pfam" id="PF01753">
    <property type="entry name" value="zf-MYND"/>
    <property type="match status" value="1"/>
</dbReference>
<dbReference type="PROSITE" id="PS50865">
    <property type="entry name" value="ZF_MYND_2"/>
    <property type="match status" value="1"/>
</dbReference>
<keyword evidence="14" id="KW-1185">Reference proteome</keyword>
<protein>
    <recommendedName>
        <fullName evidence="12">MYND-type domain-containing protein</fullName>
    </recommendedName>
</protein>
<feature type="coiled-coil region" evidence="11">
    <location>
        <begin position="226"/>
        <end position="256"/>
    </location>
</feature>
<dbReference type="Proteomes" id="UP000801492">
    <property type="component" value="Unassembled WGS sequence"/>
</dbReference>
<name>A0A8K0D3H8_IGNLU</name>
<dbReference type="AlphaFoldDB" id="A0A8K0D3H8"/>
<keyword evidence="7" id="KW-0969">Cilium</keyword>
<evidence type="ECO:0000256" key="5">
    <source>
        <dbReference type="ARBA" id="ARBA00022833"/>
    </source>
</evidence>
<feature type="domain" description="MYND-type" evidence="12">
    <location>
        <begin position="327"/>
        <end position="364"/>
    </location>
</feature>
<evidence type="ECO:0000256" key="1">
    <source>
        <dbReference type="ARBA" id="ARBA00004138"/>
    </source>
</evidence>
<dbReference type="Gene3D" id="1.25.40.20">
    <property type="entry name" value="Ankyrin repeat-containing domain"/>
    <property type="match status" value="1"/>
</dbReference>
<keyword evidence="2" id="KW-0479">Metal-binding</keyword>
<evidence type="ECO:0000259" key="12">
    <source>
        <dbReference type="PROSITE" id="PS50865"/>
    </source>
</evidence>
<dbReference type="SUPFAM" id="SSF48403">
    <property type="entry name" value="Ankyrin repeat"/>
    <property type="match status" value="1"/>
</dbReference>
<feature type="repeat" description="ANK" evidence="9">
    <location>
        <begin position="76"/>
        <end position="108"/>
    </location>
</feature>
<dbReference type="SUPFAM" id="SSF144232">
    <property type="entry name" value="HIT/MYND zinc finger-like"/>
    <property type="match status" value="1"/>
</dbReference>
<keyword evidence="11" id="KW-0175">Coiled coil</keyword>
<evidence type="ECO:0000256" key="6">
    <source>
        <dbReference type="ARBA" id="ARBA00023043"/>
    </source>
</evidence>
<organism evidence="13 14">
    <name type="scientific">Ignelater luminosus</name>
    <name type="common">Cucubano</name>
    <name type="synonym">Pyrophorus luminosus</name>
    <dbReference type="NCBI Taxonomy" id="2038154"/>
    <lineage>
        <taxon>Eukaryota</taxon>
        <taxon>Metazoa</taxon>
        <taxon>Ecdysozoa</taxon>
        <taxon>Arthropoda</taxon>
        <taxon>Hexapoda</taxon>
        <taxon>Insecta</taxon>
        <taxon>Pterygota</taxon>
        <taxon>Neoptera</taxon>
        <taxon>Endopterygota</taxon>
        <taxon>Coleoptera</taxon>
        <taxon>Polyphaga</taxon>
        <taxon>Elateriformia</taxon>
        <taxon>Elateroidea</taxon>
        <taxon>Elateridae</taxon>
        <taxon>Agrypninae</taxon>
        <taxon>Pyrophorini</taxon>
        <taxon>Ignelater</taxon>
    </lineage>
</organism>
<evidence type="ECO:0000313" key="13">
    <source>
        <dbReference type="EMBL" id="KAF2897274.1"/>
    </source>
</evidence>
<dbReference type="PANTHER" id="PTHR24150">
    <property type="entry name" value="ANKYRIN REPEAT AND MYND DOMAIN-CONTAINING PROTEIN 2"/>
    <property type="match status" value="1"/>
</dbReference>
<comment type="subcellular location">
    <subcellularLocation>
        <location evidence="1">Cell projection</location>
        <location evidence="1">Cilium</location>
    </subcellularLocation>
</comment>
<evidence type="ECO:0000256" key="8">
    <source>
        <dbReference type="ARBA" id="ARBA00023273"/>
    </source>
</evidence>
<dbReference type="OrthoDB" id="10257049at2759"/>
<dbReference type="PROSITE" id="PS50088">
    <property type="entry name" value="ANK_REPEAT"/>
    <property type="match status" value="2"/>
</dbReference>
<evidence type="ECO:0000256" key="3">
    <source>
        <dbReference type="ARBA" id="ARBA00022737"/>
    </source>
</evidence>
<evidence type="ECO:0000256" key="4">
    <source>
        <dbReference type="ARBA" id="ARBA00022771"/>
    </source>
</evidence>
<sequence>MSENQEVSDHKKNIFEAIDKNDVNTLKTLLVDKQDVNIFDENFMTPLQHAAFKGNKDMTQMLLDQGADVNFCRHQHGYTALHFAGLSGNAEVCSLLLLAGASSHVINSVGRTPSQMAAFVGHHSCVSTINNFVPKSDIEYYTVPQGQQSKPSLPPFLADSFHRFVMQISIHPVRIVLNLQRIAGLMDHLNEIHDVLELMCNKEMKRGNETNEVMSFKFHYLGSIVAEIIKLNKNQANSKKEQAANEEKKLDSLELLTRKLLKTGKDGNLDFMDAFLRETVRNFPFRECTIFRQMVTSLTSSDPPSALSIVASAINGQRGFVDNVPMCSTCGEEKPAKKCSKCKVVQYCDRECQRLHWFVHKKACTRLSQQGIQTSVATKPDPSEITADMQNLLVNN</sequence>
<evidence type="ECO:0000256" key="9">
    <source>
        <dbReference type="PROSITE-ProRule" id="PRU00023"/>
    </source>
</evidence>
<evidence type="ECO:0000313" key="14">
    <source>
        <dbReference type="Proteomes" id="UP000801492"/>
    </source>
</evidence>
<dbReference type="Gene3D" id="6.10.140.2220">
    <property type="match status" value="1"/>
</dbReference>
<dbReference type="Pfam" id="PF12796">
    <property type="entry name" value="Ank_2"/>
    <property type="match status" value="1"/>
</dbReference>
<keyword evidence="3" id="KW-0677">Repeat</keyword>
<evidence type="ECO:0000256" key="10">
    <source>
        <dbReference type="PROSITE-ProRule" id="PRU00134"/>
    </source>
</evidence>
<reference evidence="13" key="1">
    <citation type="submission" date="2019-08" db="EMBL/GenBank/DDBJ databases">
        <title>The genome of the North American firefly Photinus pyralis.</title>
        <authorList>
            <consortium name="Photinus pyralis genome working group"/>
            <person name="Fallon T.R."/>
            <person name="Sander Lower S.E."/>
            <person name="Weng J.-K."/>
        </authorList>
    </citation>
    <scope>NUCLEOTIDE SEQUENCE</scope>
    <source>
        <strain evidence="13">TRF0915ILg1</strain>
        <tissue evidence="13">Whole body</tissue>
    </source>
</reference>
<dbReference type="EMBL" id="VTPC01004357">
    <property type="protein sequence ID" value="KAF2897274.1"/>
    <property type="molecule type" value="Genomic_DNA"/>
</dbReference>
<gene>
    <name evidence="13" type="ORF">ILUMI_08901</name>
</gene>
<keyword evidence="8" id="KW-0966">Cell projection</keyword>
<proteinExistence type="predicted"/>
<dbReference type="InterPro" id="IPR052452">
    <property type="entry name" value="Ankyrin-MYND_dom_contain_2"/>
</dbReference>
<comment type="caution">
    <text evidence="13">The sequence shown here is derived from an EMBL/GenBank/DDBJ whole genome shotgun (WGS) entry which is preliminary data.</text>
</comment>
<dbReference type="PANTHER" id="PTHR24150:SF8">
    <property type="entry name" value="ANKYRIN REPEAT AND MYND DOMAIN-CONTAINING PROTEIN 2"/>
    <property type="match status" value="1"/>
</dbReference>
<dbReference type="InterPro" id="IPR002110">
    <property type="entry name" value="Ankyrin_rpt"/>
</dbReference>
<dbReference type="CDD" id="cd23020">
    <property type="entry name" value="zf-HIT"/>
    <property type="match status" value="1"/>
</dbReference>
<keyword evidence="4 10" id="KW-0863">Zinc-finger</keyword>
<accession>A0A8K0D3H8</accession>
<evidence type="ECO:0000256" key="2">
    <source>
        <dbReference type="ARBA" id="ARBA00022723"/>
    </source>
</evidence>
<keyword evidence="6 9" id="KW-0040">ANK repeat</keyword>
<dbReference type="PROSITE" id="PS01360">
    <property type="entry name" value="ZF_MYND_1"/>
    <property type="match status" value="1"/>
</dbReference>